<dbReference type="GO" id="GO:0071973">
    <property type="term" value="P:bacterial-type flagellum-dependent cell motility"/>
    <property type="evidence" value="ECO:0007669"/>
    <property type="project" value="InterPro"/>
</dbReference>
<dbReference type="GO" id="GO:0003774">
    <property type="term" value="F:cytoskeletal motor activity"/>
    <property type="evidence" value="ECO:0007669"/>
    <property type="project" value="InterPro"/>
</dbReference>
<evidence type="ECO:0000256" key="8">
    <source>
        <dbReference type="ARBA" id="ARBA00023143"/>
    </source>
</evidence>
<keyword evidence="6 11" id="KW-1133">Transmembrane helix</keyword>
<evidence type="ECO:0000256" key="7">
    <source>
        <dbReference type="ARBA" id="ARBA00023136"/>
    </source>
</evidence>
<evidence type="ECO:0000256" key="10">
    <source>
        <dbReference type="SAM" id="MobiDB-lite"/>
    </source>
</evidence>
<evidence type="ECO:0000313" key="15">
    <source>
        <dbReference type="Proteomes" id="UP000248916"/>
    </source>
</evidence>
<reference evidence="14 15" key="1">
    <citation type="submission" date="2018-06" db="EMBL/GenBank/DDBJ databases">
        <title>Genomic Encyclopedia of Archaeal and Bacterial Type Strains, Phase II (KMG-II): from individual species to whole genera.</title>
        <authorList>
            <person name="Goeker M."/>
        </authorList>
    </citation>
    <scope>NUCLEOTIDE SEQUENCE [LARGE SCALE GENOMIC DNA]</scope>
    <source>
        <strain evidence="14 15">DSM 22009</strain>
    </source>
</reference>
<dbReference type="Proteomes" id="UP000248916">
    <property type="component" value="Unassembled WGS sequence"/>
</dbReference>
<feature type="region of interest" description="Disordered" evidence="10">
    <location>
        <begin position="254"/>
        <end position="328"/>
    </location>
</feature>
<dbReference type="PRINTS" id="PR01009">
    <property type="entry name" value="FLGMRINGFLIF"/>
</dbReference>
<keyword evidence="14" id="KW-0282">Flagellum</keyword>
<keyword evidence="8 9" id="KW-0975">Bacterial flagellum</keyword>
<dbReference type="InterPro" id="IPR006182">
    <property type="entry name" value="FliF_N_dom"/>
</dbReference>
<dbReference type="Pfam" id="PF08345">
    <property type="entry name" value="YscJ_FliF_C"/>
    <property type="match status" value="1"/>
</dbReference>
<keyword evidence="7 11" id="KW-0472">Membrane</keyword>
<comment type="similarity">
    <text evidence="3 9">Belongs to the FliF family.</text>
</comment>
<dbReference type="NCBIfam" id="TIGR00206">
    <property type="entry name" value="fliF"/>
    <property type="match status" value="1"/>
</dbReference>
<comment type="subcellular location">
    <subcellularLocation>
        <location evidence="1 9">Bacterial flagellum basal body</location>
    </subcellularLocation>
    <subcellularLocation>
        <location evidence="2">Cell membrane</location>
        <topology evidence="2">Multi-pass membrane protein</topology>
    </subcellularLocation>
</comment>
<keyword evidence="5 11" id="KW-0812">Transmembrane</keyword>
<dbReference type="GO" id="GO:0009431">
    <property type="term" value="C:bacterial-type flagellum basal body, MS ring"/>
    <property type="evidence" value="ECO:0007669"/>
    <property type="project" value="InterPro"/>
</dbReference>
<evidence type="ECO:0000256" key="4">
    <source>
        <dbReference type="ARBA" id="ARBA00022475"/>
    </source>
</evidence>
<dbReference type="Gene3D" id="3.30.300.30">
    <property type="match status" value="1"/>
</dbReference>
<feature type="domain" description="Flagellar M-ring C-terminal" evidence="13">
    <location>
        <begin position="236"/>
        <end position="398"/>
    </location>
</feature>
<evidence type="ECO:0000259" key="13">
    <source>
        <dbReference type="Pfam" id="PF08345"/>
    </source>
</evidence>
<comment type="caution">
    <text evidence="14">The sequence shown here is derived from an EMBL/GenBank/DDBJ whole genome shotgun (WGS) entry which is preliminary data.</text>
</comment>
<feature type="compositionally biased region" description="Polar residues" evidence="10">
    <location>
        <begin position="272"/>
        <end position="296"/>
    </location>
</feature>
<evidence type="ECO:0000313" key="14">
    <source>
        <dbReference type="EMBL" id="PZX15089.1"/>
    </source>
</evidence>
<dbReference type="InterPro" id="IPR000067">
    <property type="entry name" value="FlgMring_FliF"/>
</dbReference>
<proteinExistence type="inferred from homology"/>
<evidence type="ECO:0000256" key="3">
    <source>
        <dbReference type="ARBA" id="ARBA00007971"/>
    </source>
</evidence>
<evidence type="ECO:0000256" key="11">
    <source>
        <dbReference type="SAM" id="Phobius"/>
    </source>
</evidence>
<evidence type="ECO:0000256" key="1">
    <source>
        <dbReference type="ARBA" id="ARBA00004117"/>
    </source>
</evidence>
<keyword evidence="14" id="KW-0966">Cell projection</keyword>
<evidence type="ECO:0000256" key="6">
    <source>
        <dbReference type="ARBA" id="ARBA00022989"/>
    </source>
</evidence>
<keyword evidence="4" id="KW-1003">Cell membrane</keyword>
<dbReference type="PANTHER" id="PTHR30046">
    <property type="entry name" value="FLAGELLAR M-RING PROTEIN"/>
    <property type="match status" value="1"/>
</dbReference>
<dbReference type="AlphaFoldDB" id="A0A2W7PZY6"/>
<dbReference type="PANTHER" id="PTHR30046:SF0">
    <property type="entry name" value="FLAGELLAR M-RING PROTEIN"/>
    <property type="match status" value="1"/>
</dbReference>
<dbReference type="Pfam" id="PF01514">
    <property type="entry name" value="YscJ_FliF"/>
    <property type="match status" value="1"/>
</dbReference>
<comment type="function">
    <text evidence="9">The M ring may be actively involved in energy transduction.</text>
</comment>
<feature type="domain" description="Flagellar M-ring N-terminal" evidence="12">
    <location>
        <begin position="38"/>
        <end position="208"/>
    </location>
</feature>
<dbReference type="OrthoDB" id="9807026at2"/>
<keyword evidence="15" id="KW-1185">Reference proteome</keyword>
<dbReference type="PIRSF" id="PIRSF004862">
    <property type="entry name" value="FliF"/>
    <property type="match status" value="1"/>
</dbReference>
<evidence type="ECO:0000256" key="5">
    <source>
        <dbReference type="ARBA" id="ARBA00022692"/>
    </source>
</evidence>
<keyword evidence="14" id="KW-0969">Cilium</keyword>
<name>A0A2W7PZY6_9RHOB</name>
<sequence>MQQFSTVWSNLSMQKRVIAGLATIAMFVAIIGVARMATQPSMELLFAGLENNSAGEVVQALEARGVAYEVRGNSIFVDGTQRDQLRLTLASEGLPSNPMQGYELLDQMSGFGTTSQMFDAAYWRAKEGELARTIVASPAIQNARVHISNPGTRPFQRDMKLTASVTITPTAGGLSSNHARALRYMVASAVTGLSPEDVSVIDANGGVILSAEEQGQATGDSTQRAEALKRNVERLLEARVGYGKAVVEVNVETVSEREEITERRIDPESRVAISTDTVETSESATDTGGNDVTVASNLPDGDAAGGNQSSESQSSETRQRTNYEVSETQRQVLRNPGAIDRITTAVLVDGIRNVAEDGTVTWEPRPEAEMAALRDLVSAAVGLNQDRGDTLSIQTMQFEPLVAEGSDPSAAIGSFANIDAMRLAQIGILGLVALAIGLFVVRPILGGKALPAPGRPGLAPPASEGSGLVGEIDPEDATEGMFGAPQFGLPMLADHDGADPDPNDAGSAVARLRSLIDERQEESLQILKSWMEDEGEKA</sequence>
<gene>
    <name evidence="14" type="ORF">LX81_02678</name>
</gene>
<dbReference type="EMBL" id="QKZL01000011">
    <property type="protein sequence ID" value="PZX15089.1"/>
    <property type="molecule type" value="Genomic_DNA"/>
</dbReference>
<feature type="compositionally biased region" description="Basic and acidic residues" evidence="10">
    <location>
        <begin position="254"/>
        <end position="269"/>
    </location>
</feature>
<dbReference type="RefSeq" id="WP_111537799.1">
    <property type="nucleotide sequence ID" value="NZ_QKZL01000011.1"/>
</dbReference>
<feature type="transmembrane region" description="Helical" evidence="11">
    <location>
        <begin position="423"/>
        <end position="445"/>
    </location>
</feature>
<evidence type="ECO:0000256" key="9">
    <source>
        <dbReference type="PIRNR" id="PIRNR004862"/>
    </source>
</evidence>
<dbReference type="GO" id="GO:0005886">
    <property type="term" value="C:plasma membrane"/>
    <property type="evidence" value="ECO:0007669"/>
    <property type="project" value="UniProtKB-SubCell"/>
</dbReference>
<organism evidence="14 15">
    <name type="scientific">Palleronia aestuarii</name>
    <dbReference type="NCBI Taxonomy" id="568105"/>
    <lineage>
        <taxon>Bacteria</taxon>
        <taxon>Pseudomonadati</taxon>
        <taxon>Pseudomonadota</taxon>
        <taxon>Alphaproteobacteria</taxon>
        <taxon>Rhodobacterales</taxon>
        <taxon>Roseobacteraceae</taxon>
        <taxon>Palleronia</taxon>
    </lineage>
</organism>
<dbReference type="InterPro" id="IPR013556">
    <property type="entry name" value="Flag_M-ring_C"/>
</dbReference>
<evidence type="ECO:0000259" key="12">
    <source>
        <dbReference type="Pfam" id="PF01514"/>
    </source>
</evidence>
<evidence type="ECO:0000256" key="2">
    <source>
        <dbReference type="ARBA" id="ARBA00004651"/>
    </source>
</evidence>
<protein>
    <recommendedName>
        <fullName evidence="9">Flagellar M-ring protein</fullName>
    </recommendedName>
</protein>
<dbReference type="InterPro" id="IPR045851">
    <property type="entry name" value="AMP-bd_C_sf"/>
</dbReference>
<dbReference type="InterPro" id="IPR043427">
    <property type="entry name" value="YscJ/FliF"/>
</dbReference>
<feature type="region of interest" description="Disordered" evidence="10">
    <location>
        <begin position="490"/>
        <end position="512"/>
    </location>
</feature>
<accession>A0A2W7PZY6</accession>